<dbReference type="PANTHER" id="PTHR30572">
    <property type="entry name" value="MEMBRANE COMPONENT OF TRANSPORTER-RELATED"/>
    <property type="match status" value="1"/>
</dbReference>
<organism evidence="10 11">
    <name type="scientific">Neoroseomonas lacus</name>
    <dbReference type="NCBI Taxonomy" id="287609"/>
    <lineage>
        <taxon>Bacteria</taxon>
        <taxon>Pseudomonadati</taxon>
        <taxon>Pseudomonadota</taxon>
        <taxon>Alphaproteobacteria</taxon>
        <taxon>Acetobacterales</taxon>
        <taxon>Acetobacteraceae</taxon>
        <taxon>Neoroseomonas</taxon>
    </lineage>
</organism>
<evidence type="ECO:0000259" key="8">
    <source>
        <dbReference type="Pfam" id="PF02687"/>
    </source>
</evidence>
<feature type="transmembrane region" description="Helical" evidence="7">
    <location>
        <begin position="20"/>
        <end position="39"/>
    </location>
</feature>
<dbReference type="InterPro" id="IPR003838">
    <property type="entry name" value="ABC3_permease_C"/>
</dbReference>
<comment type="subcellular location">
    <subcellularLocation>
        <location evidence="1">Cell membrane</location>
        <topology evidence="1">Multi-pass membrane protein</topology>
    </subcellularLocation>
</comment>
<evidence type="ECO:0000256" key="7">
    <source>
        <dbReference type="SAM" id="Phobius"/>
    </source>
</evidence>
<evidence type="ECO:0000256" key="3">
    <source>
        <dbReference type="ARBA" id="ARBA00022692"/>
    </source>
</evidence>
<feature type="transmembrane region" description="Helical" evidence="7">
    <location>
        <begin position="298"/>
        <end position="322"/>
    </location>
</feature>
<gene>
    <name evidence="10" type="ORF">GCM10011320_26090</name>
</gene>
<accession>A0A917KLW7</accession>
<keyword evidence="5 7" id="KW-0472">Membrane</keyword>
<feature type="domain" description="ABC3 transporter permease C-terminal" evidence="8">
    <location>
        <begin position="248"/>
        <end position="365"/>
    </location>
</feature>
<feature type="transmembrane region" description="Helical" evidence="7">
    <location>
        <begin position="240"/>
        <end position="262"/>
    </location>
</feature>
<evidence type="ECO:0000256" key="2">
    <source>
        <dbReference type="ARBA" id="ARBA00022475"/>
    </source>
</evidence>
<keyword evidence="3 7" id="KW-0812">Transmembrane</keyword>
<dbReference type="Pfam" id="PF02687">
    <property type="entry name" value="FtsX"/>
    <property type="match status" value="1"/>
</dbReference>
<dbReference type="GO" id="GO:0022857">
    <property type="term" value="F:transmembrane transporter activity"/>
    <property type="evidence" value="ECO:0007669"/>
    <property type="project" value="TreeGrafter"/>
</dbReference>
<evidence type="ECO:0000256" key="4">
    <source>
        <dbReference type="ARBA" id="ARBA00022989"/>
    </source>
</evidence>
<keyword evidence="4 7" id="KW-1133">Transmembrane helix</keyword>
<reference evidence="10" key="1">
    <citation type="journal article" date="2014" name="Int. J. Syst. Evol. Microbiol.">
        <title>Complete genome sequence of Corynebacterium casei LMG S-19264T (=DSM 44701T), isolated from a smear-ripened cheese.</title>
        <authorList>
            <consortium name="US DOE Joint Genome Institute (JGI-PGF)"/>
            <person name="Walter F."/>
            <person name="Albersmeier A."/>
            <person name="Kalinowski J."/>
            <person name="Ruckert C."/>
        </authorList>
    </citation>
    <scope>NUCLEOTIDE SEQUENCE</scope>
    <source>
        <strain evidence="10">CGMCC 1.3617</strain>
    </source>
</reference>
<dbReference type="Pfam" id="PF12704">
    <property type="entry name" value="MacB_PCD"/>
    <property type="match status" value="1"/>
</dbReference>
<keyword evidence="11" id="KW-1185">Reference proteome</keyword>
<dbReference type="EMBL" id="BMKW01000006">
    <property type="protein sequence ID" value="GGJ17537.1"/>
    <property type="molecule type" value="Genomic_DNA"/>
</dbReference>
<evidence type="ECO:0000256" key="5">
    <source>
        <dbReference type="ARBA" id="ARBA00023136"/>
    </source>
</evidence>
<comment type="caution">
    <text evidence="10">The sequence shown here is derived from an EMBL/GenBank/DDBJ whole genome shotgun (WGS) entry which is preliminary data.</text>
</comment>
<name>A0A917KLW7_9PROT</name>
<feature type="transmembrane region" description="Helical" evidence="7">
    <location>
        <begin position="334"/>
        <end position="355"/>
    </location>
</feature>
<comment type="similarity">
    <text evidence="6">Belongs to the ABC-4 integral membrane protein family.</text>
</comment>
<reference evidence="10" key="2">
    <citation type="submission" date="2020-09" db="EMBL/GenBank/DDBJ databases">
        <authorList>
            <person name="Sun Q."/>
            <person name="Zhou Y."/>
        </authorList>
    </citation>
    <scope>NUCLEOTIDE SEQUENCE</scope>
    <source>
        <strain evidence="10">CGMCC 1.3617</strain>
    </source>
</reference>
<protein>
    <submittedName>
        <fullName evidence="10">ABC transporter permease</fullName>
    </submittedName>
</protein>
<dbReference type="AlphaFoldDB" id="A0A917KLW7"/>
<evidence type="ECO:0000313" key="10">
    <source>
        <dbReference type="EMBL" id="GGJ17537.1"/>
    </source>
</evidence>
<dbReference type="RefSeq" id="WP_188967490.1">
    <property type="nucleotide sequence ID" value="NZ_BMKW01000006.1"/>
</dbReference>
<dbReference type="PANTHER" id="PTHR30572:SF4">
    <property type="entry name" value="ABC TRANSPORTER PERMEASE YTRF"/>
    <property type="match status" value="1"/>
</dbReference>
<evidence type="ECO:0000256" key="1">
    <source>
        <dbReference type="ARBA" id="ARBA00004651"/>
    </source>
</evidence>
<dbReference type="Proteomes" id="UP000661507">
    <property type="component" value="Unassembled WGS sequence"/>
</dbReference>
<sequence>MNLLGLALINLRRRPTRTVLSTIGIGLAVGGAVALLSLGQGIRSGVGDSLNERGADLIVSQRASTDAFGGRLPETLGARLATIPGVAGVDGELIAFATNASGRPILVAGAAPGSAALRQAPIVAGRNLREGDDRQVVLGDVIAESLGLAPGAMIELQDEPFEVVGIARWKSRMNRSVVLMPLTALQALTFRTGQVTGFHIRLAEPRTVAHREEVRAALAAAGPVLVSDAAEVMDTDRNLAVLNAVSLAVSLIALALGGLNVLSSQLMSVQERTREIGIIAAMGWTDGRLLGLILLEGMMLGTMGCVLGTGIGIAFTGLFEAIPAIGRYITFKPTVMGLGVPLAGAMVLCAAGALYPAWRAVRLSPAAALRRG</sequence>
<dbReference type="InterPro" id="IPR050250">
    <property type="entry name" value="Macrolide_Exporter_MacB"/>
</dbReference>
<feature type="domain" description="MacB-like periplasmic core" evidence="9">
    <location>
        <begin position="18"/>
        <end position="209"/>
    </location>
</feature>
<dbReference type="InterPro" id="IPR025857">
    <property type="entry name" value="MacB_PCD"/>
</dbReference>
<evidence type="ECO:0000256" key="6">
    <source>
        <dbReference type="ARBA" id="ARBA00038076"/>
    </source>
</evidence>
<evidence type="ECO:0000313" key="11">
    <source>
        <dbReference type="Proteomes" id="UP000661507"/>
    </source>
</evidence>
<dbReference type="GO" id="GO:0005886">
    <property type="term" value="C:plasma membrane"/>
    <property type="evidence" value="ECO:0007669"/>
    <property type="project" value="UniProtKB-SubCell"/>
</dbReference>
<proteinExistence type="inferred from homology"/>
<evidence type="ECO:0000259" key="9">
    <source>
        <dbReference type="Pfam" id="PF12704"/>
    </source>
</evidence>
<keyword evidence="2" id="KW-1003">Cell membrane</keyword>